<dbReference type="InterPro" id="IPR052057">
    <property type="entry name" value="IS150/IS1296_orfA-like"/>
</dbReference>
<reference evidence="2" key="1">
    <citation type="submission" date="2023-08" db="EMBL/GenBank/DDBJ databases">
        <title>Dental plaque isolates bound by oral lectin ZG16B.</title>
        <authorList>
            <person name="Ghosh S."/>
        </authorList>
    </citation>
    <scope>NUCLEOTIDE SEQUENCE</scope>
    <source>
        <strain evidence="2">DP3_5B</strain>
    </source>
</reference>
<protein>
    <recommendedName>
        <fullName evidence="4">Transposase</fullName>
    </recommendedName>
</protein>
<dbReference type="PANTHER" id="PTHR33795">
    <property type="entry name" value="INSERTION ELEMENT IS150 PROTEIN INSJ"/>
    <property type="match status" value="1"/>
</dbReference>
<evidence type="ECO:0000256" key="1">
    <source>
        <dbReference type="SAM" id="Coils"/>
    </source>
</evidence>
<dbReference type="InterPro" id="IPR009057">
    <property type="entry name" value="Homeodomain-like_sf"/>
</dbReference>
<dbReference type="EMBL" id="JAQMFS010000055">
    <property type="protein sequence ID" value="MDB6185989.1"/>
    <property type="molecule type" value="Genomic_DNA"/>
</dbReference>
<organism evidence="2 3">
    <name type="scientific">Gemella haemolysans</name>
    <dbReference type="NCBI Taxonomy" id="1379"/>
    <lineage>
        <taxon>Bacteria</taxon>
        <taxon>Bacillati</taxon>
        <taxon>Bacillota</taxon>
        <taxon>Bacilli</taxon>
        <taxon>Bacillales</taxon>
        <taxon>Gemellaceae</taxon>
        <taxon>Gemella</taxon>
    </lineage>
</organism>
<comment type="caution">
    <text evidence="2">The sequence shown here is derived from an EMBL/GenBank/DDBJ whole genome shotgun (WGS) entry which is preliminary data.</text>
</comment>
<keyword evidence="1" id="KW-0175">Coiled coil</keyword>
<dbReference type="PANTHER" id="PTHR33795:SF1">
    <property type="entry name" value="INSERTION ELEMENT IS150 PROTEIN INSJ"/>
    <property type="match status" value="1"/>
</dbReference>
<dbReference type="Proteomes" id="UP001212217">
    <property type="component" value="Unassembled WGS sequence"/>
</dbReference>
<gene>
    <name evidence="2" type="ORF">PNO30_04235</name>
</gene>
<proteinExistence type="predicted"/>
<accession>A0AAW6B588</accession>
<name>A0AAW6B588_9BACL</name>
<feature type="coiled-coil region" evidence="1">
    <location>
        <begin position="125"/>
        <end position="152"/>
    </location>
</feature>
<dbReference type="SUPFAM" id="SSF46689">
    <property type="entry name" value="Homeodomain-like"/>
    <property type="match status" value="1"/>
</dbReference>
<sequence>MKLTDENKIEMYRLKKEGYSNKELSKKFKINLSNVNYIIRLADLHGELILIKEKNTYYPPRLKLDIINEVLIFGNSIHATSLKYALPNHGLLCNWILKFKENGYTILEKPKGRPSKMKKNNKNIENKELSKVEQLEKELEYLRVENAVLKKLREIRLKQSQTKRKQK</sequence>
<evidence type="ECO:0008006" key="4">
    <source>
        <dbReference type="Google" id="ProtNLM"/>
    </source>
</evidence>
<evidence type="ECO:0000313" key="2">
    <source>
        <dbReference type="EMBL" id="MDB6185989.1"/>
    </source>
</evidence>
<dbReference type="RefSeq" id="WP_271966248.1">
    <property type="nucleotide sequence ID" value="NZ_JAQMFS010000055.1"/>
</dbReference>
<evidence type="ECO:0000313" key="3">
    <source>
        <dbReference type="Proteomes" id="UP001212217"/>
    </source>
</evidence>
<dbReference type="AlphaFoldDB" id="A0AAW6B588"/>